<feature type="region of interest" description="Disordered" evidence="1">
    <location>
        <begin position="1"/>
        <end position="32"/>
    </location>
</feature>
<dbReference type="AlphaFoldDB" id="A0AAI8YDW2"/>
<protein>
    <submittedName>
        <fullName evidence="2">Uu.00g040940.m01.CDS01</fullName>
    </submittedName>
</protein>
<accession>A0AAI8YDW2</accession>
<keyword evidence="3" id="KW-1185">Reference proteome</keyword>
<feature type="region of interest" description="Disordered" evidence="1">
    <location>
        <begin position="346"/>
        <end position="420"/>
    </location>
</feature>
<evidence type="ECO:0000256" key="1">
    <source>
        <dbReference type="SAM" id="MobiDB-lite"/>
    </source>
</evidence>
<feature type="region of interest" description="Disordered" evidence="1">
    <location>
        <begin position="175"/>
        <end position="202"/>
    </location>
</feature>
<organism evidence="2 3">
    <name type="scientific">Anthostomella pinea</name>
    <dbReference type="NCBI Taxonomy" id="933095"/>
    <lineage>
        <taxon>Eukaryota</taxon>
        <taxon>Fungi</taxon>
        <taxon>Dikarya</taxon>
        <taxon>Ascomycota</taxon>
        <taxon>Pezizomycotina</taxon>
        <taxon>Sordariomycetes</taxon>
        <taxon>Xylariomycetidae</taxon>
        <taxon>Xylariales</taxon>
        <taxon>Xylariaceae</taxon>
        <taxon>Anthostomella</taxon>
    </lineage>
</organism>
<sequence length="609" mass="67523">MDPSYAMPGHDESLQGTPLTDTPLHPSPYPRQQPQIPLVCSICPKNSSFSDISHLLTHVSSKGHLHNYFQLSISRDIDEDAAFSLTEFDTWFEEHNINALLRVRKTARDQRGTRQHTRGQTPTTYRGSESSTRRGNRGGRNNRGGRAQAVSPPPLHLFRSISYRANKPLTLDLPQRSRGLISREPDPEEVDEIKDESEDDNDMDYGHSYSVGQASYPWQTFDGVMSADQQIGYVGSGAGHFEGGYVDDDDSSKYGRSEGISPFPSEDTVEPDIVDETGTLVLKGLVLPGMAGFDAATREARKQRNQRKHPVVLQRLKICSEQIDKREEVLNRNFELQRVRDVYDEPSIDGSADEDEVKIKKSTRRGRKAPKSAKKPRADTTSHRATRTNTRAPRASARATRHTAQPSARTHVPSGRVTRSAANRQAQMPIHAHGLLSETDIFDATGLNGDDGWLSQDDLANDPWLTSNLQDSSNLLMDVEDDGSLALRPGNPNLAFASPMSGLRKASPAQYTGKENSHHVLKSPSSSSNPYLQTAGDPVDNNNYNPLYVQPRDSLGFRVYSPYDEEAKPSTTGSFHPINTHTGFDSLHMPGQNNGPYHRSRTGGDDYNI</sequence>
<feature type="region of interest" description="Disordered" evidence="1">
    <location>
        <begin position="565"/>
        <end position="609"/>
    </location>
</feature>
<feature type="region of interest" description="Disordered" evidence="1">
    <location>
        <begin position="107"/>
        <end position="155"/>
    </location>
</feature>
<evidence type="ECO:0000313" key="2">
    <source>
        <dbReference type="EMBL" id="CAJ2501241.1"/>
    </source>
</evidence>
<feature type="compositionally biased region" description="Acidic residues" evidence="1">
    <location>
        <begin position="346"/>
        <end position="356"/>
    </location>
</feature>
<dbReference type="Proteomes" id="UP001295740">
    <property type="component" value="Unassembled WGS sequence"/>
</dbReference>
<dbReference type="EMBL" id="CAUWAG010000003">
    <property type="protein sequence ID" value="CAJ2501241.1"/>
    <property type="molecule type" value="Genomic_DNA"/>
</dbReference>
<feature type="compositionally biased region" description="Acidic residues" evidence="1">
    <location>
        <begin position="186"/>
        <end position="202"/>
    </location>
</feature>
<comment type="caution">
    <text evidence="2">The sequence shown here is derived from an EMBL/GenBank/DDBJ whole genome shotgun (WGS) entry which is preliminary data.</text>
</comment>
<feature type="compositionally biased region" description="Basic residues" evidence="1">
    <location>
        <begin position="360"/>
        <end position="375"/>
    </location>
</feature>
<feature type="compositionally biased region" description="Polar residues" evidence="1">
    <location>
        <begin position="569"/>
        <end position="583"/>
    </location>
</feature>
<feature type="compositionally biased region" description="Low complexity" evidence="1">
    <location>
        <begin position="387"/>
        <end position="404"/>
    </location>
</feature>
<proteinExistence type="predicted"/>
<reference evidence="2" key="1">
    <citation type="submission" date="2023-10" db="EMBL/GenBank/DDBJ databases">
        <authorList>
            <person name="Hackl T."/>
        </authorList>
    </citation>
    <scope>NUCLEOTIDE SEQUENCE</scope>
</reference>
<feature type="compositionally biased region" description="Polar residues" evidence="1">
    <location>
        <begin position="118"/>
        <end position="130"/>
    </location>
</feature>
<gene>
    <name evidence="2" type="ORF">KHLLAP_LOCUS1709</name>
</gene>
<evidence type="ECO:0000313" key="3">
    <source>
        <dbReference type="Proteomes" id="UP001295740"/>
    </source>
</evidence>
<name>A0AAI8YDW2_9PEZI</name>
<feature type="region of interest" description="Disordered" evidence="1">
    <location>
        <begin position="495"/>
        <end position="548"/>
    </location>
</feature>